<keyword evidence="3" id="KW-1185">Reference proteome</keyword>
<feature type="transmembrane region" description="Helical" evidence="1">
    <location>
        <begin position="6"/>
        <end position="28"/>
    </location>
</feature>
<dbReference type="Proteomes" id="UP000001635">
    <property type="component" value="Chromosome"/>
</dbReference>
<accession>G0J7N3</accession>
<organism evidence="2 3">
    <name type="scientific">Cyclobacterium marinum (strain ATCC 25205 / DSM 745 / LMG 13164 / NCIMB 1802)</name>
    <name type="common">Flectobacillus marinus</name>
    <dbReference type="NCBI Taxonomy" id="880070"/>
    <lineage>
        <taxon>Bacteria</taxon>
        <taxon>Pseudomonadati</taxon>
        <taxon>Bacteroidota</taxon>
        <taxon>Cytophagia</taxon>
        <taxon>Cytophagales</taxon>
        <taxon>Cyclobacteriaceae</taxon>
        <taxon>Cyclobacterium</taxon>
    </lineage>
</organism>
<dbReference type="STRING" id="880070.Cycma_3258"/>
<keyword evidence="1" id="KW-0472">Membrane</keyword>
<feature type="transmembrane region" description="Helical" evidence="1">
    <location>
        <begin position="35"/>
        <end position="58"/>
    </location>
</feature>
<evidence type="ECO:0000313" key="2">
    <source>
        <dbReference type="EMBL" id="AEL26986.1"/>
    </source>
</evidence>
<dbReference type="RefSeq" id="WP_014021276.1">
    <property type="nucleotide sequence ID" value="NC_015914.1"/>
</dbReference>
<name>G0J7N3_CYCMS</name>
<dbReference type="AlphaFoldDB" id="G0J7N3"/>
<evidence type="ECO:0000256" key="1">
    <source>
        <dbReference type="SAM" id="Phobius"/>
    </source>
</evidence>
<gene>
    <name evidence="2" type="ordered locus">Cycma_3258</name>
</gene>
<feature type="transmembrane region" description="Helical" evidence="1">
    <location>
        <begin position="64"/>
        <end position="83"/>
    </location>
</feature>
<keyword evidence="1" id="KW-1133">Transmembrane helix</keyword>
<protein>
    <submittedName>
        <fullName evidence="2">Uncharacterized protein</fullName>
    </submittedName>
</protein>
<dbReference type="HOGENOM" id="CLU_2379802_0_0_10"/>
<evidence type="ECO:0000313" key="3">
    <source>
        <dbReference type="Proteomes" id="UP000001635"/>
    </source>
</evidence>
<sequence length="95" mass="10722">MEFESLIWGYLPILIALTVGILSVRLILKKQLLLSVFLFLIILGSKSLAAYILVSILVGAWPSFMPHIIISFSILLLLVQKYLHSRSQSKINEKP</sequence>
<reference evidence="3" key="1">
    <citation type="submission" date="2011-07" db="EMBL/GenBank/DDBJ databases">
        <title>The complete genome of Cyclobacterium marinum DSM 745.</title>
        <authorList>
            <person name="Lucas S."/>
            <person name="Han J."/>
            <person name="Lapidus A."/>
            <person name="Bruce D."/>
            <person name="Goodwin L."/>
            <person name="Pitluck S."/>
            <person name="Peters L."/>
            <person name="Kyrpides N."/>
            <person name="Mavromatis K."/>
            <person name="Ivanova N."/>
            <person name="Ovchinnikova G."/>
            <person name="Chertkov O."/>
            <person name="Detter J.C."/>
            <person name="Tapia R."/>
            <person name="Han C."/>
            <person name="Land M."/>
            <person name="Hauser L."/>
            <person name="Markowitz V."/>
            <person name="Cheng J.-F."/>
            <person name="Hugenholtz P."/>
            <person name="Woyke T."/>
            <person name="Wu D."/>
            <person name="Tindall B."/>
            <person name="Schuetze A."/>
            <person name="Brambilla E."/>
            <person name="Klenk H.-P."/>
            <person name="Eisen J.A."/>
        </authorList>
    </citation>
    <scope>NUCLEOTIDE SEQUENCE [LARGE SCALE GENOMIC DNA]</scope>
    <source>
        <strain evidence="3">ATCC 25205 / DSM 745 / LMG 13164 / NCIMB 1802</strain>
    </source>
</reference>
<proteinExistence type="predicted"/>
<dbReference type="KEGG" id="cmr:Cycma_3258"/>
<dbReference type="eggNOG" id="ENOG502ZSR0">
    <property type="taxonomic scope" value="Bacteria"/>
</dbReference>
<dbReference type="EMBL" id="CP002955">
    <property type="protein sequence ID" value="AEL26986.1"/>
    <property type="molecule type" value="Genomic_DNA"/>
</dbReference>
<keyword evidence="1" id="KW-0812">Transmembrane</keyword>